<reference evidence="6 7" key="1">
    <citation type="submission" date="2019-07" db="EMBL/GenBank/DDBJ databases">
        <title>Genome assembly of two rare yeast pathogens: Diutina rugosa and Trichomonascus ciferrii.</title>
        <authorList>
            <person name="Mixao V."/>
            <person name="Saus E."/>
            <person name="Hansen A."/>
            <person name="Lass-Flor C."/>
            <person name="Gabaldon T."/>
        </authorList>
    </citation>
    <scope>NUCLEOTIDE SEQUENCE [LARGE SCALE GENOMIC DNA]</scope>
    <source>
        <strain evidence="6 7">CBS 613</strain>
    </source>
</reference>
<dbReference type="AlphaFoldDB" id="A0A642UVI1"/>
<evidence type="ECO:0000256" key="3">
    <source>
        <dbReference type="ARBA" id="ARBA00022989"/>
    </source>
</evidence>
<name>A0A642UVI1_DIURU</name>
<feature type="transmembrane region" description="Helical" evidence="5">
    <location>
        <begin position="338"/>
        <end position="356"/>
    </location>
</feature>
<evidence type="ECO:0000313" key="6">
    <source>
        <dbReference type="EMBL" id="KAA8903725.1"/>
    </source>
</evidence>
<organism evidence="6 7">
    <name type="scientific">Diutina rugosa</name>
    <name type="common">Yeast</name>
    <name type="synonym">Candida rugosa</name>
    <dbReference type="NCBI Taxonomy" id="5481"/>
    <lineage>
        <taxon>Eukaryota</taxon>
        <taxon>Fungi</taxon>
        <taxon>Dikarya</taxon>
        <taxon>Ascomycota</taxon>
        <taxon>Saccharomycotina</taxon>
        <taxon>Pichiomycetes</taxon>
        <taxon>Debaryomycetaceae</taxon>
        <taxon>Diutina</taxon>
    </lineage>
</organism>
<dbReference type="PANTHER" id="PTHR11785">
    <property type="entry name" value="AMINO ACID TRANSPORTER"/>
    <property type="match status" value="1"/>
</dbReference>
<dbReference type="InterPro" id="IPR002293">
    <property type="entry name" value="AA/rel_permease1"/>
</dbReference>
<feature type="transmembrane region" description="Helical" evidence="5">
    <location>
        <begin position="442"/>
        <end position="462"/>
    </location>
</feature>
<feature type="transmembrane region" description="Helical" evidence="5">
    <location>
        <begin position="272"/>
        <end position="289"/>
    </location>
</feature>
<feature type="transmembrane region" description="Helical" evidence="5">
    <location>
        <begin position="368"/>
        <end position="389"/>
    </location>
</feature>
<dbReference type="Proteomes" id="UP000449547">
    <property type="component" value="Unassembled WGS sequence"/>
</dbReference>
<keyword evidence="3 5" id="KW-1133">Transmembrane helix</keyword>
<proteinExistence type="predicted"/>
<dbReference type="RefSeq" id="XP_034012931.1">
    <property type="nucleotide sequence ID" value="XM_034154866.1"/>
</dbReference>
<feature type="transmembrane region" description="Helical" evidence="5">
    <location>
        <begin position="42"/>
        <end position="64"/>
    </location>
</feature>
<sequence length="514" mass="56874">MEAATPAKLGTFSAMSLIVNKIIGTGIYSNPAIIYRYVEGNAALFLGFFILGGIIIGCGLMIYLEFAMNLPFTNGGEKNYLLRVCRHWPKGLAGCIYAFSMVLLGFSSGNAYTFGRYMLYAVSGEEHASELWVKLIAVLCITGCTYIHWGHPNSGTVFFNVLGLIKVLVLVVIILIGLLVAIGWVSTGDAGDSNFDNFWSFEKSPSVYNLSVALLQVVYSFKGWENANYVLSQVENPITVLTIAAPCAVFATTILYFMVVVSYLVVIPKQEFLHSGVLCAGIFFTKIFGQSITSRALPIMIAISNLGNVMVVSYAHSVVNQELACNNYLPWSSVWQKWHAALLLHWVVSVIVVVAPPSSEIYEFIVNLYIYPGTWINVAIAAGLVYLRYTPSEHWNTGYQEVLAEVVDSDDIRRSSVSSDTPLTPPRRCSVSMTSVVTRNVVTSPLVVIAIFFVANLFMALFPYVPPPKQDTAIPYWMFPTIGTGVLVLGALFWKYRPGHPKYEEQYQQQELGY</sequence>
<gene>
    <name evidence="6" type="ORF">DIURU_002237</name>
</gene>
<evidence type="ECO:0000256" key="2">
    <source>
        <dbReference type="ARBA" id="ARBA00022692"/>
    </source>
</evidence>
<evidence type="ECO:0000256" key="4">
    <source>
        <dbReference type="ARBA" id="ARBA00023136"/>
    </source>
</evidence>
<dbReference type="GeneID" id="54780888"/>
<evidence type="ECO:0000256" key="5">
    <source>
        <dbReference type="SAM" id="Phobius"/>
    </source>
</evidence>
<feature type="transmembrane region" description="Helical" evidence="5">
    <location>
        <begin position="161"/>
        <end position="186"/>
    </location>
</feature>
<keyword evidence="4 5" id="KW-0472">Membrane</keyword>
<dbReference type="GO" id="GO:0015179">
    <property type="term" value="F:L-amino acid transmembrane transporter activity"/>
    <property type="evidence" value="ECO:0007669"/>
    <property type="project" value="TreeGrafter"/>
</dbReference>
<dbReference type="Gene3D" id="1.20.1740.10">
    <property type="entry name" value="Amino acid/polyamine transporter I"/>
    <property type="match status" value="1"/>
</dbReference>
<dbReference type="OrthoDB" id="5982228at2759"/>
<feature type="transmembrane region" description="Helical" evidence="5">
    <location>
        <begin position="91"/>
        <end position="111"/>
    </location>
</feature>
<feature type="transmembrane region" description="Helical" evidence="5">
    <location>
        <begin position="474"/>
        <end position="494"/>
    </location>
</feature>
<evidence type="ECO:0000313" key="7">
    <source>
        <dbReference type="Proteomes" id="UP000449547"/>
    </source>
</evidence>
<evidence type="ECO:0000256" key="1">
    <source>
        <dbReference type="ARBA" id="ARBA00004141"/>
    </source>
</evidence>
<feature type="transmembrane region" description="Helical" evidence="5">
    <location>
        <begin position="296"/>
        <end position="318"/>
    </location>
</feature>
<dbReference type="OMA" id="YPGTWIN"/>
<comment type="subcellular location">
    <subcellularLocation>
        <location evidence="1">Membrane</location>
        <topology evidence="1">Multi-pass membrane protein</topology>
    </subcellularLocation>
</comment>
<comment type="caution">
    <text evidence="6">The sequence shown here is derived from an EMBL/GenBank/DDBJ whole genome shotgun (WGS) entry which is preliminary data.</text>
</comment>
<dbReference type="VEuPathDB" id="FungiDB:DIURU_002237"/>
<feature type="transmembrane region" description="Helical" evidence="5">
    <location>
        <begin position="236"/>
        <end position="266"/>
    </location>
</feature>
<keyword evidence="7" id="KW-1185">Reference proteome</keyword>
<keyword evidence="2 5" id="KW-0812">Transmembrane</keyword>
<dbReference type="GO" id="GO:0016020">
    <property type="term" value="C:membrane"/>
    <property type="evidence" value="ECO:0007669"/>
    <property type="project" value="UniProtKB-SubCell"/>
</dbReference>
<dbReference type="PANTHER" id="PTHR11785:SF382">
    <property type="entry name" value="LOW-AFFINITY METHIONINE PERMEASE"/>
    <property type="match status" value="1"/>
</dbReference>
<evidence type="ECO:0008006" key="8">
    <source>
        <dbReference type="Google" id="ProtNLM"/>
    </source>
</evidence>
<dbReference type="InterPro" id="IPR050598">
    <property type="entry name" value="AminoAcid_Transporter"/>
</dbReference>
<dbReference type="PIRSF" id="PIRSF006060">
    <property type="entry name" value="AA_transporter"/>
    <property type="match status" value="1"/>
</dbReference>
<protein>
    <recommendedName>
        <fullName evidence="8">Amino acid permease/ SLC12A domain-containing protein</fullName>
    </recommendedName>
</protein>
<feature type="transmembrane region" description="Helical" evidence="5">
    <location>
        <begin position="131"/>
        <end position="149"/>
    </location>
</feature>
<dbReference type="Pfam" id="PF13520">
    <property type="entry name" value="AA_permease_2"/>
    <property type="match status" value="1"/>
</dbReference>
<accession>A0A642UVI1</accession>
<dbReference type="EMBL" id="SWFT01000066">
    <property type="protein sequence ID" value="KAA8903725.1"/>
    <property type="molecule type" value="Genomic_DNA"/>
</dbReference>